<dbReference type="CDD" id="cd02970">
    <property type="entry name" value="PRX_like2"/>
    <property type="match status" value="1"/>
</dbReference>
<gene>
    <name evidence="13" type="ORF">ACFQ34_17025</name>
</gene>
<keyword evidence="4" id="KW-0049">Antioxidant</keyword>
<dbReference type="EMBL" id="JBHTMB010000141">
    <property type="protein sequence ID" value="MFD1234996.1"/>
    <property type="molecule type" value="Genomic_DNA"/>
</dbReference>
<proteinExistence type="inferred from homology"/>
<dbReference type="Gene3D" id="3.40.30.10">
    <property type="entry name" value="Glutaredoxin"/>
    <property type="match status" value="1"/>
</dbReference>
<dbReference type="Pfam" id="PF00578">
    <property type="entry name" value="AhpC-TSA"/>
    <property type="match status" value="1"/>
</dbReference>
<name>A0ABW3VJD9_9PSEU</name>
<dbReference type="PANTHER" id="PTHR42801">
    <property type="entry name" value="THIOREDOXIN-DEPENDENT PEROXIDE REDUCTASE"/>
    <property type="match status" value="1"/>
</dbReference>
<comment type="catalytic activity">
    <reaction evidence="11">
        <text>a hydroperoxide + [thioredoxin]-dithiol = an alcohol + [thioredoxin]-disulfide + H2O</text>
        <dbReference type="Rhea" id="RHEA:62620"/>
        <dbReference type="Rhea" id="RHEA-COMP:10698"/>
        <dbReference type="Rhea" id="RHEA-COMP:10700"/>
        <dbReference type="ChEBI" id="CHEBI:15377"/>
        <dbReference type="ChEBI" id="CHEBI:29950"/>
        <dbReference type="ChEBI" id="CHEBI:30879"/>
        <dbReference type="ChEBI" id="CHEBI:35924"/>
        <dbReference type="ChEBI" id="CHEBI:50058"/>
        <dbReference type="EC" id="1.11.1.24"/>
    </reaction>
</comment>
<dbReference type="Proteomes" id="UP001597182">
    <property type="component" value="Unassembled WGS sequence"/>
</dbReference>
<sequence>MTATHDTIASRVEALQAGMADAMPADASSAFAAEQAALRERGVPTGVAAAGTQFPAVELLDPTGAPTDVSTVAAGRPAVVVLYRGAWCPYCNVALRTYQEQLLPELDRRGVALIAISPQKADGSLTMQEKNELTFAVLSDQGNRIASALGVLTEPSAEAREVQTGLGLDLTAVNADGTAGLPMPTVVVTAADGTITWIDVHPDYASRTEPSDILRALDARAG</sequence>
<keyword evidence="3" id="KW-0575">Peroxidase</keyword>
<dbReference type="PROSITE" id="PS51352">
    <property type="entry name" value="THIOREDOXIN_2"/>
    <property type="match status" value="1"/>
</dbReference>
<protein>
    <recommendedName>
        <fullName evidence="2">thioredoxin-dependent peroxiredoxin</fullName>
        <ecNumber evidence="2">1.11.1.24</ecNumber>
    </recommendedName>
    <alternativeName>
        <fullName evidence="10">Bacterioferritin comigratory protein</fullName>
    </alternativeName>
    <alternativeName>
        <fullName evidence="8">Thioredoxin peroxidase</fullName>
    </alternativeName>
</protein>
<evidence type="ECO:0000256" key="3">
    <source>
        <dbReference type="ARBA" id="ARBA00022559"/>
    </source>
</evidence>
<evidence type="ECO:0000256" key="7">
    <source>
        <dbReference type="ARBA" id="ARBA00023284"/>
    </source>
</evidence>
<evidence type="ECO:0000256" key="9">
    <source>
        <dbReference type="ARBA" id="ARBA00038489"/>
    </source>
</evidence>
<accession>A0ABW3VJD9</accession>
<dbReference type="InterPro" id="IPR036249">
    <property type="entry name" value="Thioredoxin-like_sf"/>
</dbReference>
<dbReference type="RefSeq" id="WP_013677956.1">
    <property type="nucleotide sequence ID" value="NZ_BAABKS010000029.1"/>
</dbReference>
<dbReference type="EC" id="1.11.1.24" evidence="2"/>
<evidence type="ECO:0000256" key="1">
    <source>
        <dbReference type="ARBA" id="ARBA00003330"/>
    </source>
</evidence>
<comment type="caution">
    <text evidence="13">The sequence shown here is derived from an EMBL/GenBank/DDBJ whole genome shotgun (WGS) entry which is preliminary data.</text>
</comment>
<evidence type="ECO:0000256" key="2">
    <source>
        <dbReference type="ARBA" id="ARBA00013017"/>
    </source>
</evidence>
<evidence type="ECO:0000313" key="13">
    <source>
        <dbReference type="EMBL" id="MFD1234996.1"/>
    </source>
</evidence>
<dbReference type="InterPro" id="IPR050924">
    <property type="entry name" value="Peroxiredoxin_BCP/PrxQ"/>
</dbReference>
<evidence type="ECO:0000256" key="5">
    <source>
        <dbReference type="ARBA" id="ARBA00023002"/>
    </source>
</evidence>
<evidence type="ECO:0000256" key="8">
    <source>
        <dbReference type="ARBA" id="ARBA00032824"/>
    </source>
</evidence>
<evidence type="ECO:0000256" key="11">
    <source>
        <dbReference type="ARBA" id="ARBA00049091"/>
    </source>
</evidence>
<evidence type="ECO:0000313" key="14">
    <source>
        <dbReference type="Proteomes" id="UP001597182"/>
    </source>
</evidence>
<keyword evidence="14" id="KW-1185">Reference proteome</keyword>
<comment type="function">
    <text evidence="1">Thiol-specific peroxidase that catalyzes the reduction of hydrogen peroxide and organic hydroperoxides to water and alcohols, respectively. Plays a role in cell protection against oxidative stress by detoxifying peroxides and as sensor of hydrogen peroxide-mediated signaling events.</text>
</comment>
<dbReference type="PANTHER" id="PTHR42801:SF7">
    <property type="entry name" value="SLL1159 PROTEIN"/>
    <property type="match status" value="1"/>
</dbReference>
<evidence type="ECO:0000256" key="6">
    <source>
        <dbReference type="ARBA" id="ARBA00023157"/>
    </source>
</evidence>
<keyword evidence="6" id="KW-1015">Disulfide bond</keyword>
<reference evidence="14" key="1">
    <citation type="journal article" date="2019" name="Int. J. Syst. Evol. Microbiol.">
        <title>The Global Catalogue of Microorganisms (GCM) 10K type strain sequencing project: providing services to taxonomists for standard genome sequencing and annotation.</title>
        <authorList>
            <consortium name="The Broad Institute Genomics Platform"/>
            <consortium name="The Broad Institute Genome Sequencing Center for Infectious Disease"/>
            <person name="Wu L."/>
            <person name="Ma J."/>
        </authorList>
    </citation>
    <scope>NUCLEOTIDE SEQUENCE [LARGE SCALE GENOMIC DNA]</scope>
    <source>
        <strain evidence="14">CCUG 49018</strain>
    </source>
</reference>
<comment type="similarity">
    <text evidence="9">Belongs to the peroxiredoxin family. BCP/PrxQ subfamily.</text>
</comment>
<organism evidence="13 14">
    <name type="scientific">Pseudonocardia benzenivorans</name>
    <dbReference type="NCBI Taxonomy" id="228005"/>
    <lineage>
        <taxon>Bacteria</taxon>
        <taxon>Bacillati</taxon>
        <taxon>Actinomycetota</taxon>
        <taxon>Actinomycetes</taxon>
        <taxon>Pseudonocardiales</taxon>
        <taxon>Pseudonocardiaceae</taxon>
        <taxon>Pseudonocardia</taxon>
    </lineage>
</organism>
<feature type="domain" description="Thioredoxin" evidence="12">
    <location>
        <begin position="48"/>
        <end position="222"/>
    </location>
</feature>
<evidence type="ECO:0000256" key="4">
    <source>
        <dbReference type="ARBA" id="ARBA00022862"/>
    </source>
</evidence>
<dbReference type="InterPro" id="IPR000866">
    <property type="entry name" value="AhpC/TSA"/>
</dbReference>
<evidence type="ECO:0000256" key="10">
    <source>
        <dbReference type="ARBA" id="ARBA00041373"/>
    </source>
</evidence>
<dbReference type="InterPro" id="IPR013766">
    <property type="entry name" value="Thioredoxin_domain"/>
</dbReference>
<dbReference type="SUPFAM" id="SSF52833">
    <property type="entry name" value="Thioredoxin-like"/>
    <property type="match status" value="1"/>
</dbReference>
<keyword evidence="7" id="KW-0676">Redox-active center</keyword>
<keyword evidence="5" id="KW-0560">Oxidoreductase</keyword>
<evidence type="ECO:0000259" key="12">
    <source>
        <dbReference type="PROSITE" id="PS51352"/>
    </source>
</evidence>